<sequence>MTTTTEHAQRLTQRIEAAVAAPATDDAFDVEAAFTEVLAGIGMRPEDTGGKVTFLGADPVVPSTLRLGGAAAIALAAKSAAVAKLWRLRGGDGQDITVDLRSAPHRLCPFYDRRWELLNGYPPASTSNVNQALGFSFYPTADGRWVMPLNPYPGIKVAAQKLLNVPDDPQAVARSIARWNAADLEQAAVEAGVVLPVLRSPLEMLDEPQYRDHLAHMPLVQIEKIGDSPAEPLPEGGEQPLSGIRALGMGHVIAGAGAGRALALHGADVLNIWRPGEHEHDATYTTANVGVRSATVDPRSADGSARLRELLRGADVFYANRRPGYLESIGLGPEQAADARPGIIHATATLNGPTGPWADRVGFDQTAGSLVGMMNLEGDGERPGLPPILVVNDYIVSWLMAAGVSEALARRAREGGSYRVHVSLTRAALWILSLGVFDKAYAAEVAGTGERHAYLDPETFTDETPLGTYQGVTDQVRMSGTPGRYPFTLVPRGSSRPEWLGA</sequence>
<keyword evidence="2" id="KW-1185">Reference proteome</keyword>
<dbReference type="Gene3D" id="3.40.50.10540">
    <property type="entry name" value="Crotonobetainyl-coa:carnitine coa-transferase, domain 1"/>
    <property type="match status" value="1"/>
</dbReference>
<keyword evidence="1" id="KW-0808">Transferase</keyword>
<organism evidence="1 2">
    <name type="scientific">Streptomyces ochraceiscleroticus</name>
    <dbReference type="NCBI Taxonomy" id="47761"/>
    <lineage>
        <taxon>Bacteria</taxon>
        <taxon>Bacillati</taxon>
        <taxon>Actinomycetota</taxon>
        <taxon>Actinomycetes</taxon>
        <taxon>Kitasatosporales</taxon>
        <taxon>Streptomycetaceae</taxon>
        <taxon>Streptomyces</taxon>
    </lineage>
</organism>
<evidence type="ECO:0000313" key="1">
    <source>
        <dbReference type="EMBL" id="MFC6063661.1"/>
    </source>
</evidence>
<dbReference type="Pfam" id="PF02515">
    <property type="entry name" value="CoA_transf_3"/>
    <property type="match status" value="1"/>
</dbReference>
<dbReference type="GO" id="GO:0016740">
    <property type="term" value="F:transferase activity"/>
    <property type="evidence" value="ECO:0007669"/>
    <property type="project" value="UniProtKB-KW"/>
</dbReference>
<dbReference type="RefSeq" id="WP_031058095.1">
    <property type="nucleotide sequence ID" value="NZ_JBHSPX010000004.1"/>
</dbReference>
<dbReference type="PANTHER" id="PTHR48228:SF4">
    <property type="entry name" value="BLR3030 PROTEIN"/>
    <property type="match status" value="1"/>
</dbReference>
<dbReference type="Proteomes" id="UP001596139">
    <property type="component" value="Unassembled WGS sequence"/>
</dbReference>
<dbReference type="InterPro" id="IPR023606">
    <property type="entry name" value="CoA-Trfase_III_dom_1_sf"/>
</dbReference>
<dbReference type="PANTHER" id="PTHR48228">
    <property type="entry name" value="SUCCINYL-COA--D-CITRAMALATE COA-TRANSFERASE"/>
    <property type="match status" value="1"/>
</dbReference>
<evidence type="ECO:0000313" key="2">
    <source>
        <dbReference type="Proteomes" id="UP001596139"/>
    </source>
</evidence>
<dbReference type="InterPro" id="IPR050509">
    <property type="entry name" value="CoA-transferase_III"/>
</dbReference>
<dbReference type="EMBL" id="JBHSPX010000004">
    <property type="protein sequence ID" value="MFC6063661.1"/>
    <property type="molecule type" value="Genomic_DNA"/>
</dbReference>
<dbReference type="InterPro" id="IPR003673">
    <property type="entry name" value="CoA-Trfase_fam_III"/>
</dbReference>
<reference evidence="2" key="1">
    <citation type="journal article" date="2019" name="Int. J. Syst. Evol. Microbiol.">
        <title>The Global Catalogue of Microorganisms (GCM) 10K type strain sequencing project: providing services to taxonomists for standard genome sequencing and annotation.</title>
        <authorList>
            <consortium name="The Broad Institute Genomics Platform"/>
            <consortium name="The Broad Institute Genome Sequencing Center for Infectious Disease"/>
            <person name="Wu L."/>
            <person name="Ma J."/>
        </authorList>
    </citation>
    <scope>NUCLEOTIDE SEQUENCE [LARGE SCALE GENOMIC DNA]</scope>
    <source>
        <strain evidence="2">CGMCC 1.15180</strain>
    </source>
</reference>
<comment type="caution">
    <text evidence="1">The sequence shown here is derived from an EMBL/GenBank/DDBJ whole genome shotgun (WGS) entry which is preliminary data.</text>
</comment>
<dbReference type="SUPFAM" id="SSF89796">
    <property type="entry name" value="CoA-transferase family III (CaiB/BaiF)"/>
    <property type="match status" value="2"/>
</dbReference>
<accession>A0ABW1MIP3</accession>
<name>A0ABW1MIP3_9ACTN</name>
<proteinExistence type="predicted"/>
<gene>
    <name evidence="1" type="ORF">ACFP4F_13970</name>
</gene>
<protein>
    <submittedName>
        <fullName evidence="1">CoA transferase</fullName>
    </submittedName>
</protein>